<evidence type="ECO:0000256" key="1">
    <source>
        <dbReference type="SAM" id="MobiDB-lite"/>
    </source>
</evidence>
<feature type="compositionally biased region" description="Polar residues" evidence="1">
    <location>
        <begin position="192"/>
        <end position="205"/>
    </location>
</feature>
<accession>A0A850TEQ3</accession>
<gene>
    <name evidence="3" type="ORF">HXW94_13075</name>
</gene>
<keyword evidence="2" id="KW-0812">Transmembrane</keyword>
<name>A0A850TEQ3_9BACT</name>
<evidence type="ECO:0000313" key="4">
    <source>
        <dbReference type="Proteomes" id="UP000553343"/>
    </source>
</evidence>
<feature type="compositionally biased region" description="Polar residues" evidence="1">
    <location>
        <begin position="500"/>
        <end position="511"/>
    </location>
</feature>
<evidence type="ECO:0000313" key="3">
    <source>
        <dbReference type="EMBL" id="NWH05906.1"/>
    </source>
</evidence>
<proteinExistence type="predicted"/>
<sequence>MKQNPLLYMICGFLLISAFIGYFSQVNANQMTDADYILLYYLYIDGEGTKYPVISVYRRKQGQFHIELKHKFYLASGKPAGLGDGPQKNGIDNIISFFTGSSSPDVNVIKSFQEDVGSRKDGEWGSGTWMDFFEFMKKNHRKKKTIINQVFYIAHLNPIEEKLPLKYLDTIKNNQVSSCEIPISEPLLNIISPSPQHTQKSSKVASSAKPFGNSVSKKKNDRLNADKGSYSSGIGEKHLDQVLSENKKDILDRINKLSNKLSEMAIKSTNLDKIIVELENVKSELTKLPRELPLPENIEPFDAKKIYVGMILLFVLLLLVLIVLFIIYRAFNASLRDSDRLMQSQFEQLLNSFESIIFRKNNELMQEIKDASDLQLKWYKFFENEFLKTQKLSRQNISGNQDYGVLTSDVKYIRTIVENFRHRQGTSNNEIKELTNQLMIGGKPALSRIISQLTDIEKKIDQSKQTSRSNVENVNQVAGSVEKNGRKTPENKTGAEGLPPSSNRSNQTSQTMKDRKKLDW</sequence>
<reference evidence="3 4" key="1">
    <citation type="submission" date="2020-06" db="EMBL/GenBank/DDBJ databases">
        <title>High-quality draft genome of sulfate reducer Desulfobacter latus type strain AcrS2 isolated from marine sediment.</title>
        <authorList>
            <person name="Hoppe M."/>
            <person name="Larsen C.K."/>
            <person name="Marshall I.P.G."/>
            <person name="Schramm A."/>
            <person name="Marietou A.G."/>
        </authorList>
    </citation>
    <scope>NUCLEOTIDE SEQUENCE [LARGE SCALE GENOMIC DNA]</scope>
    <source>
        <strain evidence="3 4">AcRS2</strain>
    </source>
</reference>
<dbReference type="Proteomes" id="UP000553343">
    <property type="component" value="Unassembled WGS sequence"/>
</dbReference>
<keyword evidence="2" id="KW-1133">Transmembrane helix</keyword>
<dbReference type="RefSeq" id="WP_178367361.1">
    <property type="nucleotide sequence ID" value="NZ_JACADJ010000050.1"/>
</dbReference>
<feature type="compositionally biased region" description="Polar residues" evidence="1">
    <location>
        <begin position="463"/>
        <end position="478"/>
    </location>
</feature>
<dbReference type="EMBL" id="JACADJ010000050">
    <property type="protein sequence ID" value="NWH05906.1"/>
    <property type="molecule type" value="Genomic_DNA"/>
</dbReference>
<dbReference type="AlphaFoldDB" id="A0A850TEQ3"/>
<evidence type="ECO:0000256" key="2">
    <source>
        <dbReference type="SAM" id="Phobius"/>
    </source>
</evidence>
<protein>
    <submittedName>
        <fullName evidence="3">Uncharacterized protein</fullName>
    </submittedName>
</protein>
<organism evidence="3 4">
    <name type="scientific">Desulfobacter latus</name>
    <dbReference type="NCBI Taxonomy" id="2292"/>
    <lineage>
        <taxon>Bacteria</taxon>
        <taxon>Pseudomonadati</taxon>
        <taxon>Thermodesulfobacteriota</taxon>
        <taxon>Desulfobacteria</taxon>
        <taxon>Desulfobacterales</taxon>
        <taxon>Desulfobacteraceae</taxon>
        <taxon>Desulfobacter</taxon>
    </lineage>
</organism>
<feature type="transmembrane region" description="Helical" evidence="2">
    <location>
        <begin position="6"/>
        <end position="23"/>
    </location>
</feature>
<feature type="region of interest" description="Disordered" evidence="1">
    <location>
        <begin position="192"/>
        <end position="227"/>
    </location>
</feature>
<comment type="caution">
    <text evidence="3">The sequence shown here is derived from an EMBL/GenBank/DDBJ whole genome shotgun (WGS) entry which is preliminary data.</text>
</comment>
<keyword evidence="4" id="KW-1185">Reference proteome</keyword>
<feature type="transmembrane region" description="Helical" evidence="2">
    <location>
        <begin position="306"/>
        <end position="328"/>
    </location>
</feature>
<feature type="region of interest" description="Disordered" evidence="1">
    <location>
        <begin position="461"/>
        <end position="520"/>
    </location>
</feature>
<keyword evidence="2" id="KW-0472">Membrane</keyword>